<evidence type="ECO:0000256" key="1">
    <source>
        <dbReference type="SAM" id="MobiDB-lite"/>
    </source>
</evidence>
<reference evidence="2" key="1">
    <citation type="submission" date="2009-11" db="EMBL/GenBank/DDBJ databases">
        <authorList>
            <consortium name="The Broad Institute Genome Sequencing Platform"/>
            <person name="Ward D."/>
            <person name="Feldgarden M."/>
            <person name="Earl A."/>
            <person name="Young S.K."/>
            <person name="Zeng Q."/>
            <person name="Koehrsen M."/>
            <person name="Alvarado L."/>
            <person name="Berlin A."/>
            <person name="Bochicchio J."/>
            <person name="Borenstein D."/>
            <person name="Chapman S.B."/>
            <person name="Chen Z."/>
            <person name="Engels R."/>
            <person name="Freedman E."/>
            <person name="Gellesch M."/>
            <person name="Goldberg J."/>
            <person name="Griggs A."/>
            <person name="Gujja S."/>
            <person name="Heilman E."/>
            <person name="Heiman D."/>
            <person name="Hepburn T."/>
            <person name="Howarth C."/>
            <person name="Jen D."/>
            <person name="Larson L."/>
            <person name="Lewis B."/>
            <person name="Mehta T."/>
            <person name="Park D."/>
            <person name="Pearson M."/>
            <person name="Roberts A."/>
            <person name="Saif S."/>
            <person name="Shea T."/>
            <person name="Shenoy N."/>
            <person name="Sisk P."/>
            <person name="Stolte C."/>
            <person name="Sykes S."/>
            <person name="Thomson T."/>
            <person name="Walk T."/>
            <person name="White J."/>
            <person name="Yandava C."/>
            <person name="Izard J."/>
            <person name="Baranova O.V."/>
            <person name="Blanton J.M."/>
            <person name="Tanner A.C."/>
            <person name="Dewhirst F.E."/>
            <person name="Haas B."/>
            <person name="Nusbaum C."/>
            <person name="Birren B."/>
        </authorList>
    </citation>
    <scope>NUCLEOTIDE SEQUENCE [LARGE SCALE GENOMIC DNA]</scope>
    <source>
        <strain evidence="2">1-1 BBBD Race 1</strain>
    </source>
</reference>
<dbReference type="EMBL" id="ADAS02005028">
    <property type="protein sequence ID" value="OAV85324.1"/>
    <property type="molecule type" value="Genomic_DNA"/>
</dbReference>
<name>A0A180FY41_PUCT1</name>
<protein>
    <submittedName>
        <fullName evidence="2 3">Uncharacterized protein</fullName>
    </submittedName>
</protein>
<evidence type="ECO:0000313" key="2">
    <source>
        <dbReference type="EMBL" id="OAV85324.1"/>
    </source>
</evidence>
<feature type="non-terminal residue" evidence="2">
    <location>
        <position position="146"/>
    </location>
</feature>
<evidence type="ECO:0000313" key="4">
    <source>
        <dbReference type="Proteomes" id="UP000005240"/>
    </source>
</evidence>
<reference evidence="3" key="4">
    <citation type="submission" date="2025-05" db="UniProtKB">
        <authorList>
            <consortium name="EnsemblFungi"/>
        </authorList>
    </citation>
    <scope>IDENTIFICATION</scope>
    <source>
        <strain evidence="3">isolate 1-1 / race 1 (BBBD)</strain>
    </source>
</reference>
<gene>
    <name evidence="2" type="ORF">PTTG_30612</name>
</gene>
<dbReference type="Proteomes" id="UP000005240">
    <property type="component" value="Unassembled WGS sequence"/>
</dbReference>
<feature type="region of interest" description="Disordered" evidence="1">
    <location>
        <begin position="33"/>
        <end position="76"/>
    </location>
</feature>
<accession>A0A180FY41</accession>
<sequence>MSTRRNSNVENLLPLSDPEAILRSGNAERRRLAQLLTTSSSRPNPQQPIEMSDTTPAAGGPEHSTESTQTTETADLTTAKDWFKRVLKLQHASVEQANEDRRRAAADRRADLQAFQAAIKANAARTNRLEEIIVGMHAKTDRLEEI</sequence>
<reference evidence="3 4" key="3">
    <citation type="journal article" date="2017" name="G3 (Bethesda)">
        <title>Comparative analysis highlights variable genome content of wheat rusts and divergence of the mating loci.</title>
        <authorList>
            <person name="Cuomo C.A."/>
            <person name="Bakkeren G."/>
            <person name="Khalil H.B."/>
            <person name="Panwar V."/>
            <person name="Joly D."/>
            <person name="Linning R."/>
            <person name="Sakthikumar S."/>
            <person name="Song X."/>
            <person name="Adiconis X."/>
            <person name="Fan L."/>
            <person name="Goldberg J.M."/>
            <person name="Levin J.Z."/>
            <person name="Young S."/>
            <person name="Zeng Q."/>
            <person name="Anikster Y."/>
            <person name="Bruce M."/>
            <person name="Wang M."/>
            <person name="Yin C."/>
            <person name="McCallum B."/>
            <person name="Szabo L.J."/>
            <person name="Hulbert S."/>
            <person name="Chen X."/>
            <person name="Fellers J.P."/>
        </authorList>
    </citation>
    <scope>NUCLEOTIDE SEQUENCE</scope>
    <source>
        <strain evidence="4">Isolate 1-1 / race 1 (BBBD)</strain>
        <strain evidence="3">isolate 1-1 / race 1 (BBBD)</strain>
    </source>
</reference>
<reference evidence="2" key="2">
    <citation type="submission" date="2016-05" db="EMBL/GenBank/DDBJ databases">
        <title>Comparative analysis highlights variable genome content of wheat rusts and divergence of the mating loci.</title>
        <authorList>
            <person name="Cuomo C.A."/>
            <person name="Bakkeren G."/>
            <person name="Szabo L."/>
            <person name="Khalil H."/>
            <person name="Joly D."/>
            <person name="Goldberg J."/>
            <person name="Young S."/>
            <person name="Zeng Q."/>
            <person name="Fellers J."/>
        </authorList>
    </citation>
    <scope>NUCLEOTIDE SEQUENCE [LARGE SCALE GENOMIC DNA]</scope>
    <source>
        <strain evidence="2">1-1 BBBD Race 1</strain>
    </source>
</reference>
<dbReference type="AlphaFoldDB" id="A0A180FY41"/>
<feature type="compositionally biased region" description="Polar residues" evidence="1">
    <location>
        <begin position="35"/>
        <end position="55"/>
    </location>
</feature>
<dbReference type="VEuPathDB" id="FungiDB:PTTG_30612"/>
<dbReference type="STRING" id="630390.A0A180FY41"/>
<proteinExistence type="predicted"/>
<feature type="compositionally biased region" description="Low complexity" evidence="1">
    <location>
        <begin position="66"/>
        <end position="76"/>
    </location>
</feature>
<keyword evidence="4" id="KW-1185">Reference proteome</keyword>
<dbReference type="EnsemblFungi" id="PTTG_30612-t43_1">
    <property type="protein sequence ID" value="PTTG_30612-t43_1-p1"/>
    <property type="gene ID" value="PTTG_30612"/>
</dbReference>
<evidence type="ECO:0000313" key="3">
    <source>
        <dbReference type="EnsemblFungi" id="PTTG_30612-t43_1-p1"/>
    </source>
</evidence>
<organism evidence="2">
    <name type="scientific">Puccinia triticina (isolate 1-1 / race 1 (BBBD))</name>
    <name type="common">Brown leaf rust fungus</name>
    <dbReference type="NCBI Taxonomy" id="630390"/>
    <lineage>
        <taxon>Eukaryota</taxon>
        <taxon>Fungi</taxon>
        <taxon>Dikarya</taxon>
        <taxon>Basidiomycota</taxon>
        <taxon>Pucciniomycotina</taxon>
        <taxon>Pucciniomycetes</taxon>
        <taxon>Pucciniales</taxon>
        <taxon>Pucciniaceae</taxon>
        <taxon>Puccinia</taxon>
    </lineage>
</organism>